<comment type="caution">
    <text evidence="5">The sequence shown here is derived from an EMBL/GenBank/DDBJ whole genome shotgun (WGS) entry which is preliminary data.</text>
</comment>
<gene>
    <name evidence="5" type="ORF">D9756_010305</name>
</gene>
<dbReference type="AlphaFoldDB" id="A0A8H5FSP5"/>
<evidence type="ECO:0000256" key="1">
    <source>
        <dbReference type="ARBA" id="ARBA00006484"/>
    </source>
</evidence>
<protein>
    <submittedName>
        <fullName evidence="5">Uncharacterized protein</fullName>
    </submittedName>
</protein>
<dbReference type="PANTHER" id="PTHR24321">
    <property type="entry name" value="DEHYDROGENASES, SHORT CHAIN"/>
    <property type="match status" value="1"/>
</dbReference>
<dbReference type="CDD" id="cd05233">
    <property type="entry name" value="SDR_c"/>
    <property type="match status" value="1"/>
</dbReference>
<proteinExistence type="inferred from homology"/>
<accession>A0A8H5FSP5</accession>
<dbReference type="FunFam" id="3.40.50.720:FF:000084">
    <property type="entry name" value="Short-chain dehydrogenase reductase"/>
    <property type="match status" value="1"/>
</dbReference>
<organism evidence="5 6">
    <name type="scientific">Leucocoprinus leucothites</name>
    <dbReference type="NCBI Taxonomy" id="201217"/>
    <lineage>
        <taxon>Eukaryota</taxon>
        <taxon>Fungi</taxon>
        <taxon>Dikarya</taxon>
        <taxon>Basidiomycota</taxon>
        <taxon>Agaricomycotina</taxon>
        <taxon>Agaricomycetes</taxon>
        <taxon>Agaricomycetidae</taxon>
        <taxon>Agaricales</taxon>
        <taxon>Agaricineae</taxon>
        <taxon>Agaricaceae</taxon>
        <taxon>Leucocoprinus</taxon>
    </lineage>
</organism>
<dbReference type="EMBL" id="JAACJO010000023">
    <property type="protein sequence ID" value="KAF5347726.1"/>
    <property type="molecule type" value="Genomic_DNA"/>
</dbReference>
<dbReference type="InterPro" id="IPR020904">
    <property type="entry name" value="Sc_DH/Rdtase_CS"/>
</dbReference>
<dbReference type="PRINTS" id="PR00080">
    <property type="entry name" value="SDRFAMILY"/>
</dbReference>
<evidence type="ECO:0000256" key="2">
    <source>
        <dbReference type="ARBA" id="ARBA00022857"/>
    </source>
</evidence>
<dbReference type="SUPFAM" id="SSF51735">
    <property type="entry name" value="NAD(P)-binding Rossmann-fold domains"/>
    <property type="match status" value="1"/>
</dbReference>
<dbReference type="InterPro" id="IPR002347">
    <property type="entry name" value="SDR_fam"/>
</dbReference>
<dbReference type="PRINTS" id="PR00081">
    <property type="entry name" value="GDHRDH"/>
</dbReference>
<keyword evidence="6" id="KW-1185">Reference proteome</keyword>
<evidence type="ECO:0000256" key="3">
    <source>
        <dbReference type="ARBA" id="ARBA00023002"/>
    </source>
</evidence>
<evidence type="ECO:0000313" key="6">
    <source>
        <dbReference type="Proteomes" id="UP000559027"/>
    </source>
</evidence>
<dbReference type="GO" id="GO:0016491">
    <property type="term" value="F:oxidoreductase activity"/>
    <property type="evidence" value="ECO:0007669"/>
    <property type="project" value="UniProtKB-KW"/>
</dbReference>
<dbReference type="PANTHER" id="PTHR24321:SF8">
    <property type="entry name" value="ESTRADIOL 17-BETA-DEHYDROGENASE 8-RELATED"/>
    <property type="match status" value="1"/>
</dbReference>
<dbReference type="PROSITE" id="PS00061">
    <property type="entry name" value="ADH_SHORT"/>
    <property type="match status" value="1"/>
</dbReference>
<comment type="similarity">
    <text evidence="1 4">Belongs to the short-chain dehydrogenases/reductases (SDR) family.</text>
</comment>
<keyword evidence="3" id="KW-0560">Oxidoreductase</keyword>
<dbReference type="OrthoDB" id="1888931at2759"/>
<dbReference type="InterPro" id="IPR036291">
    <property type="entry name" value="NAD(P)-bd_dom_sf"/>
</dbReference>
<keyword evidence="2" id="KW-0521">NADP</keyword>
<sequence length="244" mass="26224">MDNQKPLASFFLHDKVGLITGAASGIGLATAKIFLEADIKRLLLVDRTQEALDRALKQLSPDEMARCDCFVADVSSEEFNYAEHALQRWGRLDIAVLNAGIGNEPTSILETDVKVWDKIMEVNGRGAFLGLQQCARAMVSKKSGSIIITSSQLGLQGSPLLSAYGASKWAVRGLTLTAAEELTPLGIRVNSVCPGPTVTPLIDDMKGKDGEGWHRMADATLMKRLGEAHEIAKAILYLASDAAS</sequence>
<dbReference type="Gene3D" id="3.40.50.720">
    <property type="entry name" value="NAD(P)-binding Rossmann-like Domain"/>
    <property type="match status" value="1"/>
</dbReference>
<evidence type="ECO:0000256" key="4">
    <source>
        <dbReference type="RuleBase" id="RU000363"/>
    </source>
</evidence>
<dbReference type="Pfam" id="PF00106">
    <property type="entry name" value="adh_short"/>
    <property type="match status" value="1"/>
</dbReference>
<dbReference type="Proteomes" id="UP000559027">
    <property type="component" value="Unassembled WGS sequence"/>
</dbReference>
<reference evidence="5 6" key="1">
    <citation type="journal article" date="2020" name="ISME J.">
        <title>Uncovering the hidden diversity of litter-decomposition mechanisms in mushroom-forming fungi.</title>
        <authorList>
            <person name="Floudas D."/>
            <person name="Bentzer J."/>
            <person name="Ahren D."/>
            <person name="Johansson T."/>
            <person name="Persson P."/>
            <person name="Tunlid A."/>
        </authorList>
    </citation>
    <scope>NUCLEOTIDE SEQUENCE [LARGE SCALE GENOMIC DNA]</scope>
    <source>
        <strain evidence="5 6">CBS 146.42</strain>
    </source>
</reference>
<evidence type="ECO:0000313" key="5">
    <source>
        <dbReference type="EMBL" id="KAF5347726.1"/>
    </source>
</evidence>
<name>A0A8H5FSP5_9AGAR</name>